<sequence length="66" mass="6697">MRTGLLLRAAFVGTLLGGLVFTGWIYAGDGHGVLWLGCGALLSATAAALAGGIVLVFHTPSDRSEP</sequence>
<feature type="transmembrane region" description="Helical" evidence="1">
    <location>
        <begin position="5"/>
        <end position="27"/>
    </location>
</feature>
<keyword evidence="1" id="KW-0472">Membrane</keyword>
<gene>
    <name evidence="2" type="ORF">Afil01_29640</name>
</gene>
<dbReference type="RefSeq" id="WP_285663328.1">
    <property type="nucleotide sequence ID" value="NZ_BSTX01000002.1"/>
</dbReference>
<protein>
    <submittedName>
        <fullName evidence="2">Uncharacterized protein</fullName>
    </submittedName>
</protein>
<organism evidence="2 3">
    <name type="scientific">Actinorhabdospora filicis</name>
    <dbReference type="NCBI Taxonomy" id="1785913"/>
    <lineage>
        <taxon>Bacteria</taxon>
        <taxon>Bacillati</taxon>
        <taxon>Actinomycetota</taxon>
        <taxon>Actinomycetes</taxon>
        <taxon>Micromonosporales</taxon>
        <taxon>Micromonosporaceae</taxon>
        <taxon>Actinorhabdospora</taxon>
    </lineage>
</organism>
<keyword evidence="3" id="KW-1185">Reference proteome</keyword>
<feature type="transmembrane region" description="Helical" evidence="1">
    <location>
        <begin position="33"/>
        <end position="57"/>
    </location>
</feature>
<keyword evidence="1" id="KW-1133">Transmembrane helix</keyword>
<comment type="caution">
    <text evidence="2">The sequence shown here is derived from an EMBL/GenBank/DDBJ whole genome shotgun (WGS) entry which is preliminary data.</text>
</comment>
<dbReference type="EMBL" id="BSTX01000002">
    <property type="protein sequence ID" value="GLZ78157.1"/>
    <property type="molecule type" value="Genomic_DNA"/>
</dbReference>
<evidence type="ECO:0000313" key="2">
    <source>
        <dbReference type="EMBL" id="GLZ78157.1"/>
    </source>
</evidence>
<evidence type="ECO:0000256" key="1">
    <source>
        <dbReference type="SAM" id="Phobius"/>
    </source>
</evidence>
<name>A0A9W6W3H3_9ACTN</name>
<evidence type="ECO:0000313" key="3">
    <source>
        <dbReference type="Proteomes" id="UP001165079"/>
    </source>
</evidence>
<keyword evidence="1" id="KW-0812">Transmembrane</keyword>
<dbReference type="AlphaFoldDB" id="A0A9W6W3H3"/>
<proteinExistence type="predicted"/>
<dbReference type="Proteomes" id="UP001165079">
    <property type="component" value="Unassembled WGS sequence"/>
</dbReference>
<reference evidence="2" key="1">
    <citation type="submission" date="2023-03" db="EMBL/GenBank/DDBJ databases">
        <title>Actinorhabdospora filicis NBRC 111898.</title>
        <authorList>
            <person name="Ichikawa N."/>
            <person name="Sato H."/>
            <person name="Tonouchi N."/>
        </authorList>
    </citation>
    <scope>NUCLEOTIDE SEQUENCE</scope>
    <source>
        <strain evidence="2">NBRC 111898</strain>
    </source>
</reference>
<accession>A0A9W6W3H3</accession>